<reference evidence="1 2" key="2">
    <citation type="journal article" date="2022" name="Mol. Ecol. Resour.">
        <title>The genomes of chicory, endive, great burdock and yacon provide insights into Asteraceae paleo-polyploidization history and plant inulin production.</title>
        <authorList>
            <person name="Fan W."/>
            <person name="Wang S."/>
            <person name="Wang H."/>
            <person name="Wang A."/>
            <person name="Jiang F."/>
            <person name="Liu H."/>
            <person name="Zhao H."/>
            <person name="Xu D."/>
            <person name="Zhang Y."/>
        </authorList>
    </citation>
    <scope>NUCLEOTIDE SEQUENCE [LARGE SCALE GENOMIC DNA]</scope>
    <source>
        <strain evidence="2">cv. Punajuju</strain>
        <tissue evidence="1">Leaves</tissue>
    </source>
</reference>
<reference evidence="2" key="1">
    <citation type="journal article" date="2022" name="Mol. Ecol. Resour.">
        <title>The genomes of chicory, endive, great burdock and yacon provide insights into Asteraceae palaeo-polyploidization history and plant inulin production.</title>
        <authorList>
            <person name="Fan W."/>
            <person name="Wang S."/>
            <person name="Wang H."/>
            <person name="Wang A."/>
            <person name="Jiang F."/>
            <person name="Liu H."/>
            <person name="Zhao H."/>
            <person name="Xu D."/>
            <person name="Zhang Y."/>
        </authorList>
    </citation>
    <scope>NUCLEOTIDE SEQUENCE [LARGE SCALE GENOMIC DNA]</scope>
    <source>
        <strain evidence="2">cv. Punajuju</strain>
    </source>
</reference>
<evidence type="ECO:0000313" key="1">
    <source>
        <dbReference type="EMBL" id="KAI3781177.1"/>
    </source>
</evidence>
<protein>
    <submittedName>
        <fullName evidence="1">Uncharacterized protein</fullName>
    </submittedName>
</protein>
<sequence>MVSGCLVCKNFHFYGYLNMTTRCPLCYLRVTGHHVFESFVEWFQAHARKTVVLGGSSPRTIAVLEDGLDRYGPAVPPKVHGMGTQSGSLLAKPKTTRKSVSINHQVEYIEDYIKNKKGKRKRMEQWPSMEIEGDEVKPLKSILKVGSKQI</sequence>
<dbReference type="EMBL" id="CM042010">
    <property type="protein sequence ID" value="KAI3781177.1"/>
    <property type="molecule type" value="Genomic_DNA"/>
</dbReference>
<accession>A0ACB9GCI0</accession>
<organism evidence="1 2">
    <name type="scientific">Cichorium intybus</name>
    <name type="common">Chicory</name>
    <dbReference type="NCBI Taxonomy" id="13427"/>
    <lineage>
        <taxon>Eukaryota</taxon>
        <taxon>Viridiplantae</taxon>
        <taxon>Streptophyta</taxon>
        <taxon>Embryophyta</taxon>
        <taxon>Tracheophyta</taxon>
        <taxon>Spermatophyta</taxon>
        <taxon>Magnoliopsida</taxon>
        <taxon>eudicotyledons</taxon>
        <taxon>Gunneridae</taxon>
        <taxon>Pentapetalae</taxon>
        <taxon>asterids</taxon>
        <taxon>campanulids</taxon>
        <taxon>Asterales</taxon>
        <taxon>Asteraceae</taxon>
        <taxon>Cichorioideae</taxon>
        <taxon>Cichorieae</taxon>
        <taxon>Cichoriinae</taxon>
        <taxon>Cichorium</taxon>
    </lineage>
</organism>
<evidence type="ECO:0000313" key="2">
    <source>
        <dbReference type="Proteomes" id="UP001055811"/>
    </source>
</evidence>
<comment type="caution">
    <text evidence="1">The sequence shown here is derived from an EMBL/GenBank/DDBJ whole genome shotgun (WGS) entry which is preliminary data.</text>
</comment>
<keyword evidence="2" id="KW-1185">Reference proteome</keyword>
<dbReference type="Proteomes" id="UP001055811">
    <property type="component" value="Linkage Group LG02"/>
</dbReference>
<proteinExistence type="predicted"/>
<name>A0ACB9GCI0_CICIN</name>
<gene>
    <name evidence="1" type="ORF">L2E82_11182</name>
</gene>